<dbReference type="RefSeq" id="WP_160912716.1">
    <property type="nucleotide sequence ID" value="NZ_WMFA01000002.1"/>
</dbReference>
<keyword evidence="1" id="KW-0436">Ligase</keyword>
<protein>
    <submittedName>
        <fullName evidence="1">Aspartyl-tRNA synthetase</fullName>
    </submittedName>
</protein>
<reference evidence="1 2" key="1">
    <citation type="submission" date="2019-11" db="EMBL/GenBank/DDBJ databases">
        <title>Genome sequences of 17 halophilic strains isolated from different environments.</title>
        <authorList>
            <person name="Furrow R.E."/>
        </authorList>
    </citation>
    <scope>NUCLEOTIDE SEQUENCE [LARGE SCALE GENOMIC DNA]</scope>
    <source>
        <strain evidence="1 2">SL-4</strain>
    </source>
</reference>
<dbReference type="GO" id="GO:0004812">
    <property type="term" value="F:aminoacyl-tRNA ligase activity"/>
    <property type="evidence" value="ECO:0007669"/>
    <property type="project" value="UniProtKB-KW"/>
</dbReference>
<gene>
    <name evidence="1" type="ORF">GLW00_07470</name>
</gene>
<keyword evidence="1" id="KW-0030">Aminoacyl-tRNA synthetase</keyword>
<comment type="caution">
    <text evidence="1">The sequence shown here is derived from an EMBL/GenBank/DDBJ whole genome shotgun (WGS) entry which is preliminary data.</text>
</comment>
<proteinExistence type="predicted"/>
<dbReference type="AlphaFoldDB" id="A0A845F8Y0"/>
<accession>A0A845F8Y0</accession>
<name>A0A845F8Y0_9BACI</name>
<dbReference type="Proteomes" id="UP000450457">
    <property type="component" value="Unassembled WGS sequence"/>
</dbReference>
<dbReference type="OrthoDB" id="2869073at2"/>
<organism evidence="1 2">
    <name type="scientific">Halobacillus litoralis</name>
    <dbReference type="NCBI Taxonomy" id="45668"/>
    <lineage>
        <taxon>Bacteria</taxon>
        <taxon>Bacillati</taxon>
        <taxon>Bacillota</taxon>
        <taxon>Bacilli</taxon>
        <taxon>Bacillales</taxon>
        <taxon>Bacillaceae</taxon>
        <taxon>Halobacillus</taxon>
    </lineage>
</organism>
<evidence type="ECO:0000313" key="1">
    <source>
        <dbReference type="EMBL" id="MYL70683.1"/>
    </source>
</evidence>
<dbReference type="EMBL" id="WMFA01000002">
    <property type="protein sequence ID" value="MYL70683.1"/>
    <property type="molecule type" value="Genomic_DNA"/>
</dbReference>
<dbReference type="GeneID" id="78006824"/>
<sequence length="183" mass="20775">MLKSRGVLSILITVLLITVVGVMVGKSNSYEEPEEALHAVEEGLTLIPVKQINEAALFFFIKDDQHIGAAKVKKSIFGWKAGLVSVNPWERERTGEKLNRMFVHGDDLLYGVVRRGDERTVKVGNERAAMLDVTAVLPENKSIEHQWKGLYIWYIEKNLQSHLEIELIHNGDREVIDSMVLKR</sequence>
<evidence type="ECO:0000313" key="2">
    <source>
        <dbReference type="Proteomes" id="UP000450457"/>
    </source>
</evidence>